<feature type="transmembrane region" description="Helical" evidence="1">
    <location>
        <begin position="80"/>
        <end position="106"/>
    </location>
</feature>
<keyword evidence="1" id="KW-0472">Membrane</keyword>
<sequence>MSEPIAPITRLKQPGETLRVVAKDDLEAVSDYLDLELATAWQRKASFESRAFPIVTMDVGLVTLYLLLMKTLDLKVVTSGFWPTTTAVLIVIFAALSILSAALVALPAQYPGYSANGFASLYLEAVESKSSNHYQRIMEIKIRSYERACVSNQRKARIVFGSFLFMALLACVLIISILVAL</sequence>
<evidence type="ECO:0000256" key="1">
    <source>
        <dbReference type="SAM" id="Phobius"/>
    </source>
</evidence>
<feature type="transmembrane region" description="Helical" evidence="1">
    <location>
        <begin position="158"/>
        <end position="180"/>
    </location>
</feature>
<keyword evidence="3" id="KW-1185">Reference proteome</keyword>
<proteinExistence type="predicted"/>
<reference evidence="2 3" key="1">
    <citation type="submission" date="2021-03" db="EMBL/GenBank/DDBJ databases">
        <title>Sequencing the genomes of 1000 actinobacteria strains.</title>
        <authorList>
            <person name="Klenk H.-P."/>
        </authorList>
    </citation>
    <scope>NUCLEOTIDE SEQUENCE [LARGE SCALE GENOMIC DNA]</scope>
    <source>
        <strain evidence="2 3">DSM 45516</strain>
    </source>
</reference>
<dbReference type="RefSeq" id="WP_209897426.1">
    <property type="nucleotide sequence ID" value="NZ_JAGGMR010000001.1"/>
</dbReference>
<protein>
    <submittedName>
        <fullName evidence="2">Uncharacterized protein</fullName>
    </submittedName>
</protein>
<gene>
    <name evidence="2" type="ORF">BJ987_007186</name>
</gene>
<keyword evidence="1" id="KW-1133">Transmembrane helix</keyword>
<feature type="transmembrane region" description="Helical" evidence="1">
    <location>
        <begin position="51"/>
        <end position="68"/>
    </location>
</feature>
<evidence type="ECO:0000313" key="2">
    <source>
        <dbReference type="EMBL" id="MBP2194285.1"/>
    </source>
</evidence>
<accession>A0ABS4QSZ0</accession>
<keyword evidence="1" id="KW-0812">Transmembrane</keyword>
<comment type="caution">
    <text evidence="2">The sequence shown here is derived from an EMBL/GenBank/DDBJ whole genome shotgun (WGS) entry which is preliminary data.</text>
</comment>
<dbReference type="Proteomes" id="UP001519325">
    <property type="component" value="Unassembled WGS sequence"/>
</dbReference>
<dbReference type="EMBL" id="JAGGMR010000001">
    <property type="protein sequence ID" value="MBP2194285.1"/>
    <property type="molecule type" value="Genomic_DNA"/>
</dbReference>
<organism evidence="2 3">
    <name type="scientific">Nocardia goodfellowii</name>
    <dbReference type="NCBI Taxonomy" id="882446"/>
    <lineage>
        <taxon>Bacteria</taxon>
        <taxon>Bacillati</taxon>
        <taxon>Actinomycetota</taxon>
        <taxon>Actinomycetes</taxon>
        <taxon>Mycobacteriales</taxon>
        <taxon>Nocardiaceae</taxon>
        <taxon>Nocardia</taxon>
    </lineage>
</organism>
<evidence type="ECO:0000313" key="3">
    <source>
        <dbReference type="Proteomes" id="UP001519325"/>
    </source>
</evidence>
<name>A0ABS4QSZ0_9NOCA</name>